<dbReference type="AlphaFoldDB" id="A0A917P5R2"/>
<dbReference type="EMBL" id="BMQA01000074">
    <property type="protein sequence ID" value="GGJ62945.1"/>
    <property type="molecule type" value="Genomic_DNA"/>
</dbReference>
<dbReference type="Pfam" id="PF12680">
    <property type="entry name" value="SnoaL_2"/>
    <property type="match status" value="1"/>
</dbReference>
<reference evidence="2" key="1">
    <citation type="journal article" date="2014" name="Int. J. Syst. Evol. Microbiol.">
        <title>Complete genome sequence of Corynebacterium casei LMG S-19264T (=DSM 44701T), isolated from a smear-ripened cheese.</title>
        <authorList>
            <consortium name="US DOE Joint Genome Institute (JGI-PGF)"/>
            <person name="Walter F."/>
            <person name="Albersmeier A."/>
            <person name="Kalinowski J."/>
            <person name="Ruckert C."/>
        </authorList>
    </citation>
    <scope>NUCLEOTIDE SEQUENCE</scope>
    <source>
        <strain evidence="2">JCM 3086</strain>
    </source>
</reference>
<evidence type="ECO:0000313" key="3">
    <source>
        <dbReference type="Proteomes" id="UP000657574"/>
    </source>
</evidence>
<gene>
    <name evidence="2" type="ORF">GCM10010121_087040</name>
</gene>
<protein>
    <recommendedName>
        <fullName evidence="1">SnoaL-like domain-containing protein</fullName>
    </recommendedName>
</protein>
<dbReference type="SUPFAM" id="SSF54427">
    <property type="entry name" value="NTF2-like"/>
    <property type="match status" value="1"/>
</dbReference>
<comment type="caution">
    <text evidence="2">The sequence shown here is derived from an EMBL/GenBank/DDBJ whole genome shotgun (WGS) entry which is preliminary data.</text>
</comment>
<dbReference type="RefSeq" id="WP_189316853.1">
    <property type="nucleotide sequence ID" value="NZ_BMQA01000074.1"/>
</dbReference>
<feature type="domain" description="SnoaL-like" evidence="1">
    <location>
        <begin position="9"/>
        <end position="110"/>
    </location>
</feature>
<reference evidence="2" key="2">
    <citation type="submission" date="2020-09" db="EMBL/GenBank/DDBJ databases">
        <authorList>
            <person name="Sun Q."/>
            <person name="Ohkuma M."/>
        </authorList>
    </citation>
    <scope>NUCLEOTIDE SEQUENCE</scope>
    <source>
        <strain evidence="2">JCM 3086</strain>
    </source>
</reference>
<evidence type="ECO:0000313" key="2">
    <source>
        <dbReference type="EMBL" id="GGJ62945.1"/>
    </source>
</evidence>
<sequence length="123" mass="13521">MSTDPGQVVADFVAAFASKDVERLALFLHPDVEFEAYGESPIIGRDALLAMWAGVFANFEQVDFSTVHQAVNGEVVLEEQIHGLALPGRGLAPIKNVAVYRVSEGLITEWRDYTNPQYAQTLL</sequence>
<proteinExistence type="predicted"/>
<accession>A0A917P5R2</accession>
<organism evidence="2 3">
    <name type="scientific">Streptomyces brasiliensis</name>
    <dbReference type="NCBI Taxonomy" id="1954"/>
    <lineage>
        <taxon>Bacteria</taxon>
        <taxon>Bacillati</taxon>
        <taxon>Actinomycetota</taxon>
        <taxon>Actinomycetes</taxon>
        <taxon>Kitasatosporales</taxon>
        <taxon>Streptomycetaceae</taxon>
        <taxon>Streptomyces</taxon>
    </lineage>
</organism>
<dbReference type="Gene3D" id="3.10.450.50">
    <property type="match status" value="1"/>
</dbReference>
<dbReference type="Proteomes" id="UP000657574">
    <property type="component" value="Unassembled WGS sequence"/>
</dbReference>
<dbReference type="InterPro" id="IPR037401">
    <property type="entry name" value="SnoaL-like"/>
</dbReference>
<evidence type="ECO:0000259" key="1">
    <source>
        <dbReference type="Pfam" id="PF12680"/>
    </source>
</evidence>
<name>A0A917P5R2_9ACTN</name>
<dbReference type="InterPro" id="IPR032710">
    <property type="entry name" value="NTF2-like_dom_sf"/>
</dbReference>
<keyword evidence="3" id="KW-1185">Reference proteome</keyword>